<dbReference type="STRING" id="572546.Arcpr_0608"/>
<dbReference type="EMBL" id="CP001857">
    <property type="protein sequence ID" value="ADB57673.1"/>
    <property type="molecule type" value="Genomic_DNA"/>
</dbReference>
<evidence type="ECO:0000259" key="1">
    <source>
        <dbReference type="Pfam" id="PF00899"/>
    </source>
</evidence>
<sequence length="266" mass="29363">MALPNFSSSSDSTPREFSRLIGLKGWSYEKAREMKVIIVGCGGLGNPIARLITRLGIGNLVLIDNDIVEIENLNRDGFEVCDIGKNKAEILKRKLEKIFENHSVRIEAIPKNVLEIDLQEIVEEANLVVTATDNTSSRIYVNDICVETNTTMIDTGFTTDGLRGHVRLIIPGKTACLRCSYFELPVLDKTNLSDKVDLSMKTGYAVSPAPTLSFLASLAAMIAFNVLFEISKPPNYISVNLAEMKFSTANLKRNPRCEICSALDES</sequence>
<dbReference type="SUPFAM" id="SSF69572">
    <property type="entry name" value="Activating enzymes of the ubiquitin-like proteins"/>
    <property type="match status" value="1"/>
</dbReference>
<accession>D2RH98</accession>
<dbReference type="PaxDb" id="572546-Arcpr_0608"/>
<dbReference type="HOGENOM" id="CLU_013325_0_0_2"/>
<proteinExistence type="predicted"/>
<evidence type="ECO:0000313" key="3">
    <source>
        <dbReference type="Proteomes" id="UP000001901"/>
    </source>
</evidence>
<keyword evidence="3" id="KW-1185">Reference proteome</keyword>
<evidence type="ECO:0000313" key="2">
    <source>
        <dbReference type="EMBL" id="ADB57673.1"/>
    </source>
</evidence>
<dbReference type="GO" id="GO:0008641">
    <property type="term" value="F:ubiquitin-like modifier activating enzyme activity"/>
    <property type="evidence" value="ECO:0007669"/>
    <property type="project" value="InterPro"/>
</dbReference>
<dbReference type="GO" id="GO:0016779">
    <property type="term" value="F:nucleotidyltransferase activity"/>
    <property type="evidence" value="ECO:0007669"/>
    <property type="project" value="TreeGrafter"/>
</dbReference>
<dbReference type="KEGG" id="apo:Arcpr_0608"/>
<dbReference type="Gene3D" id="3.40.50.720">
    <property type="entry name" value="NAD(P)-binding Rossmann-like Domain"/>
    <property type="match status" value="1"/>
</dbReference>
<reference evidence="2 3" key="1">
    <citation type="journal article" date="2010" name="Stand. Genomic Sci.">
        <title>Complete genome sequence of Archaeoglobus profundus type strain (AV18).</title>
        <authorList>
            <person name="von Jan M."/>
            <person name="Lapidus A."/>
            <person name="Del Rio T.G."/>
            <person name="Copeland A."/>
            <person name="Tice H."/>
            <person name="Cheng J.F."/>
            <person name="Lucas S."/>
            <person name="Chen F."/>
            <person name="Nolan M."/>
            <person name="Goodwin L."/>
            <person name="Han C."/>
            <person name="Pitluck S."/>
            <person name="Liolios K."/>
            <person name="Ivanova N."/>
            <person name="Mavromatis K."/>
            <person name="Ovchinnikova G."/>
            <person name="Chertkov O."/>
            <person name="Pati A."/>
            <person name="Chen A."/>
            <person name="Palaniappan K."/>
            <person name="Land M."/>
            <person name="Hauser L."/>
            <person name="Chang Y.J."/>
            <person name="Jeffries C.D."/>
            <person name="Saunders E."/>
            <person name="Brettin T."/>
            <person name="Detter J.C."/>
            <person name="Chain P."/>
            <person name="Eichinger K."/>
            <person name="Huber H."/>
            <person name="Spring S."/>
            <person name="Rohde M."/>
            <person name="Goker M."/>
            <person name="Wirth R."/>
            <person name="Woyke T."/>
            <person name="Bristow J."/>
            <person name="Eisen J.A."/>
            <person name="Markowitz V."/>
            <person name="Hugenholtz P."/>
            <person name="Kyrpides N.C."/>
            <person name="Klenk H.P."/>
        </authorList>
    </citation>
    <scope>NUCLEOTIDE SEQUENCE [LARGE SCALE GENOMIC DNA]</scope>
    <source>
        <strain evidence="3">DSM 5631 / JCM 9629 / NBRC 100127 / Av18</strain>
    </source>
</reference>
<dbReference type="InterPro" id="IPR035985">
    <property type="entry name" value="Ubiquitin-activating_enz"/>
</dbReference>
<protein>
    <submittedName>
        <fullName evidence="2">UBA/THIF-type NAD/FAD binding protein</fullName>
    </submittedName>
</protein>
<gene>
    <name evidence="2" type="ordered locus">Arcpr_0608</name>
</gene>
<dbReference type="Pfam" id="PF00899">
    <property type="entry name" value="ThiF"/>
    <property type="match status" value="1"/>
</dbReference>
<organism evidence="2 3">
    <name type="scientific">Archaeoglobus profundus (strain DSM 5631 / JCM 9629 / NBRC 100127 / Av18)</name>
    <dbReference type="NCBI Taxonomy" id="572546"/>
    <lineage>
        <taxon>Archaea</taxon>
        <taxon>Methanobacteriati</taxon>
        <taxon>Methanobacteriota</taxon>
        <taxon>Archaeoglobi</taxon>
        <taxon>Archaeoglobales</taxon>
        <taxon>Archaeoglobaceae</taxon>
        <taxon>Archaeoglobus</taxon>
    </lineage>
</organism>
<dbReference type="PANTHER" id="PTHR10953">
    <property type="entry name" value="UBIQUITIN-ACTIVATING ENZYME E1"/>
    <property type="match status" value="1"/>
</dbReference>
<dbReference type="InterPro" id="IPR045886">
    <property type="entry name" value="ThiF/MoeB/HesA"/>
</dbReference>
<dbReference type="InterPro" id="IPR000594">
    <property type="entry name" value="ThiF_NAD_FAD-bd"/>
</dbReference>
<name>D2RH98_ARCPA</name>
<dbReference type="RefSeq" id="WP_012940009.1">
    <property type="nucleotide sequence ID" value="NC_013741.1"/>
</dbReference>
<dbReference type="AlphaFoldDB" id="D2RH98"/>
<dbReference type="OrthoDB" id="7915at2157"/>
<feature type="domain" description="THIF-type NAD/FAD binding fold" evidence="1">
    <location>
        <begin position="21"/>
        <end position="258"/>
    </location>
</feature>
<dbReference type="GO" id="GO:0004792">
    <property type="term" value="F:thiosulfate-cyanide sulfurtransferase activity"/>
    <property type="evidence" value="ECO:0007669"/>
    <property type="project" value="TreeGrafter"/>
</dbReference>
<dbReference type="GeneID" id="8739267"/>
<dbReference type="eggNOG" id="arCOG01676">
    <property type="taxonomic scope" value="Archaea"/>
</dbReference>
<dbReference type="PANTHER" id="PTHR10953:SF102">
    <property type="entry name" value="ADENYLYLTRANSFERASE AND SULFURTRANSFERASE MOCS3"/>
    <property type="match status" value="1"/>
</dbReference>
<dbReference type="Proteomes" id="UP000001901">
    <property type="component" value="Chromosome"/>
</dbReference>
<dbReference type="GO" id="GO:0005737">
    <property type="term" value="C:cytoplasm"/>
    <property type="evidence" value="ECO:0007669"/>
    <property type="project" value="TreeGrafter"/>
</dbReference>